<dbReference type="InterPro" id="IPR036397">
    <property type="entry name" value="RNaseH_sf"/>
</dbReference>
<evidence type="ECO:0000259" key="2">
    <source>
        <dbReference type="PROSITE" id="PS50994"/>
    </source>
</evidence>
<dbReference type="STRING" id="4097.A0A1S3XZL1"/>
<gene>
    <name evidence="3" type="primary">LOC107770566</name>
</gene>
<name>A0A1S3XZL1_TOBAC</name>
<dbReference type="PANTHER" id="PTHR48475">
    <property type="entry name" value="RIBONUCLEASE H"/>
    <property type="match status" value="1"/>
</dbReference>
<feature type="compositionally biased region" description="Basic residues" evidence="1">
    <location>
        <begin position="1"/>
        <end position="18"/>
    </location>
</feature>
<dbReference type="SMR" id="A0A1S3XZL1"/>
<dbReference type="RefSeq" id="XP_016445373.1">
    <property type="nucleotide sequence ID" value="XM_016589887.1"/>
</dbReference>
<accession>A0A1S3XZL1</accession>
<protein>
    <recommendedName>
        <fullName evidence="2">Integrase catalytic domain-containing protein</fullName>
    </recommendedName>
</protein>
<dbReference type="InterPro" id="IPR001584">
    <property type="entry name" value="Integrase_cat-core"/>
</dbReference>
<dbReference type="PROSITE" id="PS50994">
    <property type="entry name" value="INTEGRASE"/>
    <property type="match status" value="1"/>
</dbReference>
<feature type="region of interest" description="Disordered" evidence="1">
    <location>
        <begin position="1"/>
        <end position="32"/>
    </location>
</feature>
<dbReference type="PANTHER" id="PTHR48475:SF1">
    <property type="entry name" value="RNASE H TYPE-1 DOMAIN-CONTAINING PROTEIN"/>
    <property type="match status" value="1"/>
</dbReference>
<dbReference type="PaxDb" id="4097-A0A1S3XZL1"/>
<reference evidence="3" key="1">
    <citation type="submission" date="2025-08" db="UniProtKB">
        <authorList>
            <consortium name="RefSeq"/>
        </authorList>
    </citation>
    <scope>IDENTIFICATION</scope>
</reference>
<dbReference type="GO" id="GO:0003676">
    <property type="term" value="F:nucleic acid binding"/>
    <property type="evidence" value="ECO:0007669"/>
    <property type="project" value="InterPro"/>
</dbReference>
<dbReference type="KEGG" id="nta:107770566"/>
<dbReference type="SUPFAM" id="SSF53098">
    <property type="entry name" value="Ribonuclease H-like"/>
    <property type="match status" value="1"/>
</dbReference>
<dbReference type="Gene3D" id="3.30.420.10">
    <property type="entry name" value="Ribonuclease H-like superfamily/Ribonuclease H"/>
    <property type="match status" value="1"/>
</dbReference>
<organism evidence="3">
    <name type="scientific">Nicotiana tabacum</name>
    <name type="common">Common tobacco</name>
    <dbReference type="NCBI Taxonomy" id="4097"/>
    <lineage>
        <taxon>Eukaryota</taxon>
        <taxon>Viridiplantae</taxon>
        <taxon>Streptophyta</taxon>
        <taxon>Embryophyta</taxon>
        <taxon>Tracheophyta</taxon>
        <taxon>Spermatophyta</taxon>
        <taxon>Magnoliopsida</taxon>
        <taxon>eudicotyledons</taxon>
        <taxon>Gunneridae</taxon>
        <taxon>Pentapetalae</taxon>
        <taxon>asterids</taxon>
        <taxon>lamiids</taxon>
        <taxon>Solanales</taxon>
        <taxon>Solanaceae</taxon>
        <taxon>Nicotianoideae</taxon>
        <taxon>Nicotianeae</taxon>
        <taxon>Nicotiana</taxon>
    </lineage>
</organism>
<dbReference type="AlphaFoldDB" id="A0A1S3XZL1"/>
<dbReference type="InterPro" id="IPR012337">
    <property type="entry name" value="RNaseH-like_sf"/>
</dbReference>
<dbReference type="InterPro" id="IPR043502">
    <property type="entry name" value="DNA/RNA_pol_sf"/>
</dbReference>
<sequence length="283" mass="32284">MRHQGQSRQNQGHRRNPRKSNQQKASAKADRPDIRPVQIHLASSDRCHKFFGVLKKDNVLQWNSECINALQELKAYLSSPLLLAKAEPGERLLVYLAVSDVAVSAVLVEAGAFAQIHEQEVITFIWQNIICRFDISKEIGYDNEPQFTGKKVVEFFEKWNIKRILCTPYHPTADSQAESSNKTILNIMKKKLENAKGPWPKVLPRVLWAYHTTPNTSIGETPYSLAYGTDAVIPFEVGEPSLRYSKESGPSNNENKRQYLDEVEERRDMAYIGMVAQKKQVEQ</sequence>
<dbReference type="OrthoDB" id="766054at2759"/>
<evidence type="ECO:0000313" key="3">
    <source>
        <dbReference type="RefSeq" id="XP_016445373.1"/>
    </source>
</evidence>
<evidence type="ECO:0000256" key="1">
    <source>
        <dbReference type="SAM" id="MobiDB-lite"/>
    </source>
</evidence>
<dbReference type="SUPFAM" id="SSF56672">
    <property type="entry name" value="DNA/RNA polymerases"/>
    <property type="match status" value="1"/>
</dbReference>
<feature type="domain" description="Integrase catalytic" evidence="2">
    <location>
        <begin position="68"/>
        <end position="230"/>
    </location>
</feature>
<dbReference type="GO" id="GO:0015074">
    <property type="term" value="P:DNA integration"/>
    <property type="evidence" value="ECO:0007669"/>
    <property type="project" value="InterPro"/>
</dbReference>
<proteinExistence type="predicted"/>